<evidence type="ECO:0000313" key="2">
    <source>
        <dbReference type="WBParaSite" id="PS1159_v2.g7646.t1"/>
    </source>
</evidence>
<sequence length="123" mass="14409">MGNVYSNPPPKPTPLSDTSEQMPDFDNLFQEGIPKMMRVTDDLHRMVDYIRDLRNMMVGLALLTIIGILIFLILKYRNGKQKQKRRRLSNRGKYRFNDIRSEHSSIGNRYMNENSNAFMSKIP</sequence>
<accession>A0AC35GQ56</accession>
<reference evidence="2" key="1">
    <citation type="submission" date="2022-11" db="UniProtKB">
        <authorList>
            <consortium name="WormBaseParasite"/>
        </authorList>
    </citation>
    <scope>IDENTIFICATION</scope>
</reference>
<dbReference type="WBParaSite" id="PS1159_v2.g7646.t1">
    <property type="protein sequence ID" value="PS1159_v2.g7646.t1"/>
    <property type="gene ID" value="PS1159_v2.g7646"/>
</dbReference>
<organism evidence="1 2">
    <name type="scientific">Panagrolaimus sp. PS1159</name>
    <dbReference type="NCBI Taxonomy" id="55785"/>
    <lineage>
        <taxon>Eukaryota</taxon>
        <taxon>Metazoa</taxon>
        <taxon>Ecdysozoa</taxon>
        <taxon>Nematoda</taxon>
        <taxon>Chromadorea</taxon>
        <taxon>Rhabditida</taxon>
        <taxon>Tylenchina</taxon>
        <taxon>Panagrolaimomorpha</taxon>
        <taxon>Panagrolaimoidea</taxon>
        <taxon>Panagrolaimidae</taxon>
        <taxon>Panagrolaimus</taxon>
    </lineage>
</organism>
<evidence type="ECO:0000313" key="1">
    <source>
        <dbReference type="Proteomes" id="UP000887580"/>
    </source>
</evidence>
<proteinExistence type="predicted"/>
<dbReference type="Proteomes" id="UP000887580">
    <property type="component" value="Unplaced"/>
</dbReference>
<name>A0AC35GQ56_9BILA</name>
<protein>
    <submittedName>
        <fullName evidence="2">Uncharacterized protein</fullName>
    </submittedName>
</protein>